<dbReference type="RefSeq" id="WP_260901970.1">
    <property type="nucleotide sequence ID" value="NZ_JAOCZP010000002.1"/>
</dbReference>
<evidence type="ECO:0000256" key="1">
    <source>
        <dbReference type="SAM" id="SignalP"/>
    </source>
</evidence>
<proteinExistence type="predicted"/>
<feature type="signal peptide" evidence="1">
    <location>
        <begin position="1"/>
        <end position="22"/>
    </location>
</feature>
<feature type="chain" id="PRO_5045720985" evidence="1">
    <location>
        <begin position="23"/>
        <end position="239"/>
    </location>
</feature>
<evidence type="ECO:0000313" key="2">
    <source>
        <dbReference type="EMBL" id="MCT7375197.1"/>
    </source>
</evidence>
<keyword evidence="1" id="KW-0732">Signal</keyword>
<evidence type="ECO:0000313" key="3">
    <source>
        <dbReference type="Proteomes" id="UP001320831"/>
    </source>
</evidence>
<sequence>MPTLRLFAALAALLLTLPAARAGDTATVEILGFSEDGGIFAFEEYGIQDGSGFPYANRFYIDTTSDSFLPGTPIRVRIDDEGATLEVARQDAKDQGQSVISDAELTPGFTAGWNAVTEHSADPHRMMVNPRPVEPPIDEALEFRLEERHLQQPENCEGMGTIIGFHLLRVGTAPGDETTTVHEDATIPSSRRCPLGYRLTGIQTYHPQGGPAVFAVLIAIRSFGFEGPDHRFIAVTGQL</sequence>
<keyword evidence="3" id="KW-1185">Reference proteome</keyword>
<dbReference type="Pfam" id="PF10016">
    <property type="entry name" value="DUF2259"/>
    <property type="match status" value="1"/>
</dbReference>
<dbReference type="EMBL" id="JAOCZP010000002">
    <property type="protein sequence ID" value="MCT7375197.1"/>
    <property type="molecule type" value="Genomic_DNA"/>
</dbReference>
<organism evidence="2 3">
    <name type="scientific">Chelativorans salis</name>
    <dbReference type="NCBI Taxonomy" id="2978478"/>
    <lineage>
        <taxon>Bacteria</taxon>
        <taxon>Pseudomonadati</taxon>
        <taxon>Pseudomonadota</taxon>
        <taxon>Alphaproteobacteria</taxon>
        <taxon>Hyphomicrobiales</taxon>
        <taxon>Phyllobacteriaceae</taxon>
        <taxon>Chelativorans</taxon>
    </lineage>
</organism>
<gene>
    <name evidence="2" type="ORF">N5A92_09145</name>
</gene>
<dbReference type="InterPro" id="IPR018725">
    <property type="entry name" value="DUF2259_secreted"/>
</dbReference>
<accession>A0ABT2LL94</accession>
<comment type="caution">
    <text evidence="2">The sequence shown here is derived from an EMBL/GenBank/DDBJ whole genome shotgun (WGS) entry which is preliminary data.</text>
</comment>
<name>A0ABT2LL94_9HYPH</name>
<reference evidence="2 3" key="1">
    <citation type="submission" date="2022-09" db="EMBL/GenBank/DDBJ databases">
        <title>Chelativorans salina sp. nov., a novel slightly halophilic bacterium isolated from a saline lake sediment enrichment.</title>
        <authorList>
            <person name="Gao L."/>
            <person name="Fang B.-Z."/>
            <person name="Li W.-J."/>
        </authorList>
    </citation>
    <scope>NUCLEOTIDE SEQUENCE [LARGE SCALE GENOMIC DNA]</scope>
    <source>
        <strain evidence="2 3">EGI FJ00035</strain>
    </source>
</reference>
<dbReference type="Proteomes" id="UP001320831">
    <property type="component" value="Unassembled WGS sequence"/>
</dbReference>
<protein>
    <submittedName>
        <fullName evidence="2">DUF2259 domain-containing protein</fullName>
    </submittedName>
</protein>